<protein>
    <submittedName>
        <fullName evidence="3">Uma2 family endonuclease</fullName>
    </submittedName>
</protein>
<dbReference type="EMBL" id="JAHHHV010000085">
    <property type="protein sequence ID" value="MBW4468179.1"/>
    <property type="molecule type" value="Genomic_DNA"/>
</dbReference>
<dbReference type="PANTHER" id="PTHR35400">
    <property type="entry name" value="SLR1083 PROTEIN"/>
    <property type="match status" value="1"/>
</dbReference>
<comment type="caution">
    <text evidence="3">The sequence shown here is derived from an EMBL/GenBank/DDBJ whole genome shotgun (WGS) entry which is preliminary data.</text>
</comment>
<accession>A0A951U6Q8</accession>
<evidence type="ECO:0000313" key="4">
    <source>
        <dbReference type="Proteomes" id="UP000707356"/>
    </source>
</evidence>
<evidence type="ECO:0000256" key="1">
    <source>
        <dbReference type="SAM" id="MobiDB-lite"/>
    </source>
</evidence>
<dbReference type="PANTHER" id="PTHR35400:SF3">
    <property type="entry name" value="SLL1072 PROTEIN"/>
    <property type="match status" value="1"/>
</dbReference>
<dbReference type="GO" id="GO:0004519">
    <property type="term" value="F:endonuclease activity"/>
    <property type="evidence" value="ECO:0007669"/>
    <property type="project" value="UniProtKB-KW"/>
</dbReference>
<dbReference type="Pfam" id="PF05685">
    <property type="entry name" value="Uma2"/>
    <property type="match status" value="1"/>
</dbReference>
<feature type="region of interest" description="Disordered" evidence="1">
    <location>
        <begin position="1"/>
        <end position="20"/>
    </location>
</feature>
<dbReference type="Proteomes" id="UP000707356">
    <property type="component" value="Unassembled WGS sequence"/>
</dbReference>
<feature type="domain" description="Putative restriction endonuclease" evidence="2">
    <location>
        <begin position="26"/>
        <end position="192"/>
    </location>
</feature>
<proteinExistence type="predicted"/>
<evidence type="ECO:0000313" key="3">
    <source>
        <dbReference type="EMBL" id="MBW4468179.1"/>
    </source>
</evidence>
<dbReference type="CDD" id="cd06260">
    <property type="entry name" value="DUF820-like"/>
    <property type="match status" value="1"/>
</dbReference>
<evidence type="ECO:0000259" key="2">
    <source>
        <dbReference type="Pfam" id="PF05685"/>
    </source>
</evidence>
<organism evidence="3 4">
    <name type="scientific">Pegethrix bostrychoides GSE-TBD4-15B</name>
    <dbReference type="NCBI Taxonomy" id="2839662"/>
    <lineage>
        <taxon>Bacteria</taxon>
        <taxon>Bacillati</taxon>
        <taxon>Cyanobacteriota</taxon>
        <taxon>Cyanophyceae</taxon>
        <taxon>Oculatellales</taxon>
        <taxon>Oculatellaceae</taxon>
        <taxon>Pegethrix</taxon>
    </lineage>
</organism>
<name>A0A951U6Q8_9CYAN</name>
<sequence>MTTHHSSERLSQLPPLENGDRLTRAEFERRYSAMPQLKKAELIEGVVYVSSPVRVIHSQPHADIMTWLGVYRAATPGVAAYDNPTVRLDADNEPQPDAVLRRETGGQSRISADGYLEGAVELTVEIAASSTSYDLHDKLRVYRRNGIPEYLVWRTYSQQLDWFYLEDETYKPLLPDEAGILRSRVFPGLWLAGNPLLSGDLPAVLATLQQGIHSSEHQQFISQLQQP</sequence>
<reference evidence="3" key="1">
    <citation type="submission" date="2021-05" db="EMBL/GenBank/DDBJ databases">
        <authorList>
            <person name="Pietrasiak N."/>
            <person name="Ward R."/>
            <person name="Stajich J.E."/>
            <person name="Kurbessoian T."/>
        </authorList>
    </citation>
    <scope>NUCLEOTIDE SEQUENCE</scope>
    <source>
        <strain evidence="3">GSE-TBD4-15B</strain>
    </source>
</reference>
<keyword evidence="3" id="KW-0540">Nuclease</keyword>
<dbReference type="AlphaFoldDB" id="A0A951U6Q8"/>
<dbReference type="InterPro" id="IPR011335">
    <property type="entry name" value="Restrct_endonuc-II-like"/>
</dbReference>
<gene>
    <name evidence="3" type="ORF">KME07_22355</name>
</gene>
<dbReference type="SUPFAM" id="SSF52980">
    <property type="entry name" value="Restriction endonuclease-like"/>
    <property type="match status" value="1"/>
</dbReference>
<reference evidence="3" key="2">
    <citation type="journal article" date="2022" name="Microbiol. Resour. Announc.">
        <title>Metagenome Sequencing to Explore Phylogenomics of Terrestrial Cyanobacteria.</title>
        <authorList>
            <person name="Ward R.D."/>
            <person name="Stajich J.E."/>
            <person name="Johansen J.R."/>
            <person name="Huntemann M."/>
            <person name="Clum A."/>
            <person name="Foster B."/>
            <person name="Foster B."/>
            <person name="Roux S."/>
            <person name="Palaniappan K."/>
            <person name="Varghese N."/>
            <person name="Mukherjee S."/>
            <person name="Reddy T.B.K."/>
            <person name="Daum C."/>
            <person name="Copeland A."/>
            <person name="Chen I.A."/>
            <person name="Ivanova N.N."/>
            <person name="Kyrpides N.C."/>
            <person name="Shapiro N."/>
            <person name="Eloe-Fadrosh E.A."/>
            <person name="Pietrasiak N."/>
        </authorList>
    </citation>
    <scope>NUCLEOTIDE SEQUENCE</scope>
    <source>
        <strain evidence="3">GSE-TBD4-15B</strain>
    </source>
</reference>
<dbReference type="InterPro" id="IPR008538">
    <property type="entry name" value="Uma2"/>
</dbReference>
<keyword evidence="3" id="KW-0255">Endonuclease</keyword>
<dbReference type="InterPro" id="IPR012296">
    <property type="entry name" value="Nuclease_put_TT1808"/>
</dbReference>
<dbReference type="Gene3D" id="3.90.1570.10">
    <property type="entry name" value="tt1808, chain A"/>
    <property type="match status" value="1"/>
</dbReference>
<keyword evidence="3" id="KW-0378">Hydrolase</keyword>